<dbReference type="Pfam" id="PF02843">
    <property type="entry name" value="GARS_C"/>
    <property type="match status" value="1"/>
</dbReference>
<dbReference type="InterPro" id="IPR037123">
    <property type="entry name" value="PRibGlycinamide_synth_C_sf"/>
</dbReference>
<evidence type="ECO:0000256" key="9">
    <source>
        <dbReference type="ARBA" id="ARBA00023211"/>
    </source>
</evidence>
<evidence type="ECO:0000259" key="16">
    <source>
        <dbReference type="PROSITE" id="PS50975"/>
    </source>
</evidence>
<comment type="cofactor">
    <cofactor evidence="2">
        <name>Mg(2+)</name>
        <dbReference type="ChEBI" id="CHEBI:18420"/>
    </cofactor>
</comment>
<comment type="similarity">
    <text evidence="10 13">Belongs to the GARS family.</text>
</comment>
<comment type="caution">
    <text evidence="17">The sequence shown here is derived from an EMBL/GenBank/DDBJ whole genome shotgun (WGS) entry which is preliminary data.</text>
</comment>
<dbReference type="PROSITE" id="PS50975">
    <property type="entry name" value="ATP_GRASP"/>
    <property type="match status" value="1"/>
</dbReference>
<evidence type="ECO:0000256" key="6">
    <source>
        <dbReference type="ARBA" id="ARBA00022741"/>
    </source>
</evidence>
<evidence type="ECO:0000256" key="13">
    <source>
        <dbReference type="HAMAP-Rule" id="MF_00138"/>
    </source>
</evidence>
<feature type="region of interest" description="Disordered" evidence="15">
    <location>
        <begin position="214"/>
        <end position="233"/>
    </location>
</feature>
<dbReference type="SUPFAM" id="SSF51246">
    <property type="entry name" value="Rudiment single hybrid motif"/>
    <property type="match status" value="1"/>
</dbReference>
<dbReference type="Pfam" id="PF01071">
    <property type="entry name" value="GARS_A"/>
    <property type="match status" value="1"/>
</dbReference>
<dbReference type="NCBIfam" id="TIGR00877">
    <property type="entry name" value="purD"/>
    <property type="match status" value="1"/>
</dbReference>
<protein>
    <recommendedName>
        <fullName evidence="4 13">Phosphoribosylamine--glycine ligase</fullName>
        <ecNumber evidence="4 13">6.3.4.13</ecNumber>
    </recommendedName>
    <alternativeName>
        <fullName evidence="13">GARS</fullName>
    </alternativeName>
    <alternativeName>
        <fullName evidence="11 13">Glycinamide ribonucleotide synthetase</fullName>
    </alternativeName>
    <alternativeName>
        <fullName evidence="12 13">Phosphoribosylglycinamide synthetase</fullName>
    </alternativeName>
</protein>
<dbReference type="Gene3D" id="3.30.470.20">
    <property type="entry name" value="ATP-grasp fold, B domain"/>
    <property type="match status" value="1"/>
</dbReference>
<dbReference type="EC" id="6.3.4.13" evidence="4 13"/>
<dbReference type="RefSeq" id="WP_349641454.1">
    <property type="nucleotide sequence ID" value="NZ_CAWVOH010000001.1"/>
</dbReference>
<keyword evidence="9" id="KW-0464">Manganese</keyword>
<comment type="catalytic activity">
    <reaction evidence="13">
        <text>5-phospho-beta-D-ribosylamine + glycine + ATP = N(1)-(5-phospho-beta-D-ribosyl)glycinamide + ADP + phosphate + H(+)</text>
        <dbReference type="Rhea" id="RHEA:17453"/>
        <dbReference type="ChEBI" id="CHEBI:15378"/>
        <dbReference type="ChEBI" id="CHEBI:30616"/>
        <dbReference type="ChEBI" id="CHEBI:43474"/>
        <dbReference type="ChEBI" id="CHEBI:57305"/>
        <dbReference type="ChEBI" id="CHEBI:58681"/>
        <dbReference type="ChEBI" id="CHEBI:143788"/>
        <dbReference type="ChEBI" id="CHEBI:456216"/>
        <dbReference type="EC" id="6.3.4.13"/>
    </reaction>
</comment>
<dbReference type="InterPro" id="IPR016185">
    <property type="entry name" value="PreATP-grasp_dom_sf"/>
</dbReference>
<dbReference type="Pfam" id="PF02844">
    <property type="entry name" value="GARS_N"/>
    <property type="match status" value="1"/>
</dbReference>
<dbReference type="InterPro" id="IPR020562">
    <property type="entry name" value="PRibGlycinamide_synth_N"/>
</dbReference>
<evidence type="ECO:0000256" key="15">
    <source>
        <dbReference type="SAM" id="MobiDB-lite"/>
    </source>
</evidence>
<dbReference type="HAMAP" id="MF_00138">
    <property type="entry name" value="GARS"/>
    <property type="match status" value="1"/>
</dbReference>
<dbReference type="InterPro" id="IPR013815">
    <property type="entry name" value="ATP_grasp_subdomain_1"/>
</dbReference>
<evidence type="ECO:0000256" key="10">
    <source>
        <dbReference type="ARBA" id="ARBA00038345"/>
    </source>
</evidence>
<dbReference type="Gene3D" id="3.90.600.10">
    <property type="entry name" value="Phosphoribosylglycinamide synthetase, C-terminal domain"/>
    <property type="match status" value="1"/>
</dbReference>
<evidence type="ECO:0000256" key="2">
    <source>
        <dbReference type="ARBA" id="ARBA00001946"/>
    </source>
</evidence>
<name>A0ABM9N457_9LACO</name>
<proteinExistence type="inferred from homology"/>
<keyword evidence="6 14" id="KW-0547">Nucleotide-binding</keyword>
<evidence type="ECO:0000256" key="8">
    <source>
        <dbReference type="ARBA" id="ARBA00022840"/>
    </source>
</evidence>
<dbReference type="SUPFAM" id="SSF56059">
    <property type="entry name" value="Glutathione synthetase ATP-binding domain-like"/>
    <property type="match status" value="1"/>
</dbReference>
<organism evidence="17 18">
    <name type="scientific">Eupransor demetentiae</name>
    <dbReference type="NCBI Taxonomy" id="3109584"/>
    <lineage>
        <taxon>Bacteria</taxon>
        <taxon>Bacillati</taxon>
        <taxon>Bacillota</taxon>
        <taxon>Bacilli</taxon>
        <taxon>Lactobacillales</taxon>
        <taxon>Lactobacillaceae</taxon>
        <taxon>Eupransor</taxon>
    </lineage>
</organism>
<sequence>MAQVLILGKGAREHALAQTFIASPQVDQVYVAPGNSGMETKGIQILSDIELDDFAAMLAFAKEKAIDLTFVGSEEPLIGGVVDIFQEAGLKIFGPSQAAAQLEGSKDFAKSIMAAAKVPTAHHRTVTSLPEAQAFLTQASWPLVFKIDGLAAGKGVSIIAEEEQARNYLLEVYRTNPAQKLVIEEFLQGPEFSIFSFVGPDGQIQHVPLAQDHKRRFDGDRGPNTGGMGAYSPLPWLNEKDKNRAIQELVLPVLAEMNKQGMPFTGVLYTGVILTKAGPKVIEFNVRLGDPEAQVVLPQLQSDFYQNICDLLAGRPANFIWQKEAYYLGVVLVSPAYPAKSEEKLPVPYYKDLAPLIVNYATVEKDGEQLVSDGGRILTVVGHEANLQAARDEVYRTILANNTALAYRKDIGHAAL</sequence>
<gene>
    <name evidence="13" type="primary">purD</name>
    <name evidence="17" type="ORF">R54876_GBNLAHCA_00466</name>
</gene>
<keyword evidence="7 13" id="KW-0658">Purine biosynthesis</keyword>
<evidence type="ECO:0000256" key="1">
    <source>
        <dbReference type="ARBA" id="ARBA00001936"/>
    </source>
</evidence>
<evidence type="ECO:0000256" key="14">
    <source>
        <dbReference type="PROSITE-ProRule" id="PRU00409"/>
    </source>
</evidence>
<dbReference type="SUPFAM" id="SSF52440">
    <property type="entry name" value="PreATP-grasp domain"/>
    <property type="match status" value="1"/>
</dbReference>
<dbReference type="Gene3D" id="3.40.50.20">
    <property type="match status" value="1"/>
</dbReference>
<dbReference type="SMART" id="SM01210">
    <property type="entry name" value="GARS_C"/>
    <property type="match status" value="1"/>
</dbReference>
<keyword evidence="18" id="KW-1185">Reference proteome</keyword>
<evidence type="ECO:0000256" key="12">
    <source>
        <dbReference type="ARBA" id="ARBA00042864"/>
    </source>
</evidence>
<dbReference type="PANTHER" id="PTHR43472:SF1">
    <property type="entry name" value="PHOSPHORIBOSYLAMINE--GLYCINE LIGASE, CHLOROPLASTIC"/>
    <property type="match status" value="1"/>
</dbReference>
<comment type="pathway">
    <text evidence="3 13">Purine metabolism; IMP biosynthesis via de novo pathway; N(1)-(5-phospho-D-ribosyl)glycinamide from 5-phospho-alpha-D-ribose 1-diphosphate: step 2/2.</text>
</comment>
<dbReference type="Gene3D" id="3.30.1490.20">
    <property type="entry name" value="ATP-grasp fold, A domain"/>
    <property type="match status" value="1"/>
</dbReference>
<dbReference type="InterPro" id="IPR000115">
    <property type="entry name" value="PRibGlycinamide_synth"/>
</dbReference>
<dbReference type="InterPro" id="IPR020561">
    <property type="entry name" value="PRibGlycinamid_synth_ATP-grasp"/>
</dbReference>
<dbReference type="EMBL" id="CAWVOH010000001">
    <property type="protein sequence ID" value="CAK8053907.1"/>
    <property type="molecule type" value="Genomic_DNA"/>
</dbReference>
<dbReference type="InterPro" id="IPR020560">
    <property type="entry name" value="PRibGlycinamide_synth_C-dom"/>
</dbReference>
<accession>A0ABM9N457</accession>
<evidence type="ECO:0000256" key="7">
    <source>
        <dbReference type="ARBA" id="ARBA00022755"/>
    </source>
</evidence>
<dbReference type="InterPro" id="IPR011054">
    <property type="entry name" value="Rudment_hybrid_motif"/>
</dbReference>
<dbReference type="InterPro" id="IPR011761">
    <property type="entry name" value="ATP-grasp"/>
</dbReference>
<evidence type="ECO:0000256" key="5">
    <source>
        <dbReference type="ARBA" id="ARBA00022598"/>
    </source>
</evidence>
<evidence type="ECO:0000313" key="18">
    <source>
        <dbReference type="Proteomes" id="UP001314241"/>
    </source>
</evidence>
<dbReference type="PANTHER" id="PTHR43472">
    <property type="entry name" value="PHOSPHORIBOSYLAMINE--GLYCINE LIGASE"/>
    <property type="match status" value="1"/>
</dbReference>
<reference evidence="17 18" key="1">
    <citation type="submission" date="2024-01" db="EMBL/GenBank/DDBJ databases">
        <authorList>
            <person name="Botero Cardona J."/>
        </authorList>
    </citation>
    <scope>NUCLEOTIDE SEQUENCE [LARGE SCALE GENOMIC DNA]</scope>
    <source>
        <strain evidence="17 18">LMG 33000</strain>
    </source>
</reference>
<dbReference type="InterPro" id="IPR020559">
    <property type="entry name" value="PRibGlycinamide_synth_CS"/>
</dbReference>
<evidence type="ECO:0000256" key="11">
    <source>
        <dbReference type="ARBA" id="ARBA00042242"/>
    </source>
</evidence>
<comment type="cofactor">
    <cofactor evidence="1">
        <name>Mn(2+)</name>
        <dbReference type="ChEBI" id="CHEBI:29035"/>
    </cofactor>
</comment>
<keyword evidence="5 13" id="KW-0436">Ligase</keyword>
<keyword evidence="8 14" id="KW-0067">ATP-binding</keyword>
<dbReference type="GO" id="GO:0004637">
    <property type="term" value="F:phosphoribosylamine-glycine ligase activity"/>
    <property type="evidence" value="ECO:0007669"/>
    <property type="project" value="UniProtKB-EC"/>
</dbReference>
<dbReference type="SMART" id="SM01209">
    <property type="entry name" value="GARS_A"/>
    <property type="match status" value="1"/>
</dbReference>
<feature type="domain" description="ATP-grasp" evidence="16">
    <location>
        <begin position="110"/>
        <end position="313"/>
    </location>
</feature>
<evidence type="ECO:0000256" key="4">
    <source>
        <dbReference type="ARBA" id="ARBA00013255"/>
    </source>
</evidence>
<dbReference type="Proteomes" id="UP001314241">
    <property type="component" value="Unassembled WGS sequence"/>
</dbReference>
<evidence type="ECO:0000313" key="17">
    <source>
        <dbReference type="EMBL" id="CAK8053907.1"/>
    </source>
</evidence>
<evidence type="ECO:0000256" key="3">
    <source>
        <dbReference type="ARBA" id="ARBA00005174"/>
    </source>
</evidence>
<dbReference type="PROSITE" id="PS00184">
    <property type="entry name" value="GARS"/>
    <property type="match status" value="1"/>
</dbReference>